<evidence type="ECO:0000313" key="1">
    <source>
        <dbReference type="EMBL" id="OUL67589.1"/>
    </source>
</evidence>
<reference evidence="1 2" key="1">
    <citation type="submission" date="2014-06" db="EMBL/GenBank/DDBJ databases">
        <authorList>
            <person name="Ju J."/>
            <person name="Zhang J."/>
        </authorList>
    </citation>
    <scope>NUCLEOTIDE SEQUENCE [LARGE SCALE GENOMIC DNA]</scope>
    <source>
        <strain evidence="1">DmL_050</strain>
    </source>
</reference>
<protein>
    <submittedName>
        <fullName evidence="1">Uncharacterized protein</fullName>
    </submittedName>
</protein>
<gene>
    <name evidence="1" type="ORF">HK16_09760</name>
</gene>
<comment type="caution">
    <text evidence="1">The sequence shown here is derived from an EMBL/GenBank/DDBJ whole genome shotgun (WGS) entry which is preliminary data.</text>
</comment>
<sequence length="126" mass="14083">MGDDAMSPNQIEKLTGWVNDLCTLTMGGKDVSPDTIQTYVRALMAEFPPQAFTQECLQHVYRQCNTLPPYAKLRQFIREHFENGPAMRAALSQYDAALIEWAKNDYSGPRPAIPEIAKPNGMIAHG</sequence>
<dbReference type="EMBL" id="JOOZ01000003">
    <property type="protein sequence ID" value="OUL67589.1"/>
    <property type="molecule type" value="Genomic_DNA"/>
</dbReference>
<name>A0A252EMG5_9PROT</name>
<accession>A0A252EMG5</accession>
<evidence type="ECO:0000313" key="2">
    <source>
        <dbReference type="Proteomes" id="UP000195072"/>
    </source>
</evidence>
<dbReference type="AlphaFoldDB" id="A0A252EMG5"/>
<organism evidence="1 2">
    <name type="scientific">Acetobacter senegalensis</name>
    <dbReference type="NCBI Taxonomy" id="446692"/>
    <lineage>
        <taxon>Bacteria</taxon>
        <taxon>Pseudomonadati</taxon>
        <taxon>Pseudomonadota</taxon>
        <taxon>Alphaproteobacteria</taxon>
        <taxon>Acetobacterales</taxon>
        <taxon>Acetobacteraceae</taxon>
        <taxon>Acetobacter</taxon>
    </lineage>
</organism>
<dbReference type="Proteomes" id="UP000195072">
    <property type="component" value="Unassembled WGS sequence"/>
</dbReference>
<proteinExistence type="predicted"/>